<evidence type="ECO:0000256" key="11">
    <source>
        <dbReference type="ARBA" id="ARBA00041490"/>
    </source>
</evidence>
<dbReference type="EMBL" id="BEZZ01000140">
    <property type="protein sequence ID" value="GCC26852.1"/>
    <property type="molecule type" value="Genomic_DNA"/>
</dbReference>
<dbReference type="Pfam" id="PF13499">
    <property type="entry name" value="EF-hand_7"/>
    <property type="match status" value="2"/>
</dbReference>
<feature type="compositionally biased region" description="Low complexity" evidence="13">
    <location>
        <begin position="1"/>
        <end position="28"/>
    </location>
</feature>
<dbReference type="PROSITE" id="PS00018">
    <property type="entry name" value="EF_HAND_1"/>
    <property type="match status" value="2"/>
</dbReference>
<dbReference type="SUPFAM" id="SSF47473">
    <property type="entry name" value="EF-hand"/>
    <property type="match status" value="1"/>
</dbReference>
<evidence type="ECO:0000313" key="16">
    <source>
        <dbReference type="Proteomes" id="UP000287033"/>
    </source>
</evidence>
<feature type="domain" description="EF-hand" evidence="14">
    <location>
        <begin position="216"/>
        <end position="251"/>
    </location>
</feature>
<keyword evidence="4" id="KW-0677">Repeat</keyword>
<proteinExistence type="predicted"/>
<keyword evidence="6" id="KW-0106">Calcium</keyword>
<dbReference type="PANTHER" id="PTHR46212:SF10">
    <property type="entry name" value="PEFLIN"/>
    <property type="match status" value="1"/>
</dbReference>
<keyword evidence="7" id="KW-0472">Membrane</keyword>
<dbReference type="AlphaFoldDB" id="A0A401S8Y7"/>
<gene>
    <name evidence="15" type="ORF">chiPu_0005272</name>
</gene>
<dbReference type="Proteomes" id="UP000287033">
    <property type="component" value="Unassembled WGS sequence"/>
</dbReference>
<feature type="region of interest" description="Disordered" evidence="13">
    <location>
        <begin position="124"/>
        <end position="143"/>
    </location>
</feature>
<dbReference type="GO" id="GO:0005509">
    <property type="term" value="F:calcium ion binding"/>
    <property type="evidence" value="ECO:0007669"/>
    <property type="project" value="InterPro"/>
</dbReference>
<feature type="region of interest" description="Disordered" evidence="13">
    <location>
        <begin position="1"/>
        <end position="95"/>
    </location>
</feature>
<reference evidence="15 16" key="1">
    <citation type="journal article" date="2018" name="Nat. Ecol. Evol.">
        <title>Shark genomes provide insights into elasmobranch evolution and the origin of vertebrates.</title>
        <authorList>
            <person name="Hara Y"/>
            <person name="Yamaguchi K"/>
            <person name="Onimaru K"/>
            <person name="Kadota M"/>
            <person name="Koyanagi M"/>
            <person name="Keeley SD"/>
            <person name="Tatsumi K"/>
            <person name="Tanaka K"/>
            <person name="Motone F"/>
            <person name="Kageyama Y"/>
            <person name="Nozu R"/>
            <person name="Adachi N"/>
            <person name="Nishimura O"/>
            <person name="Nakagawa R"/>
            <person name="Tanegashima C"/>
            <person name="Kiyatake I"/>
            <person name="Matsumoto R"/>
            <person name="Murakumo K"/>
            <person name="Nishida K"/>
            <person name="Terakita A"/>
            <person name="Kuratani S"/>
            <person name="Sato K"/>
            <person name="Hyodo S Kuraku.S."/>
        </authorList>
    </citation>
    <scope>NUCLEOTIDE SEQUENCE [LARGE SCALE GENOMIC DNA]</scope>
</reference>
<evidence type="ECO:0000256" key="13">
    <source>
        <dbReference type="SAM" id="MobiDB-lite"/>
    </source>
</evidence>
<dbReference type="PROSITE" id="PS50222">
    <property type="entry name" value="EF_HAND_2"/>
    <property type="match status" value="2"/>
</dbReference>
<feature type="compositionally biased region" description="Low complexity" evidence="13">
    <location>
        <begin position="53"/>
        <end position="62"/>
    </location>
</feature>
<dbReference type="CDD" id="cd16184">
    <property type="entry name" value="EFh_PEF_peflin"/>
    <property type="match status" value="1"/>
</dbReference>
<dbReference type="InterPro" id="IPR051426">
    <property type="entry name" value="Peflin/Sorcin_CaBP"/>
</dbReference>
<evidence type="ECO:0000256" key="5">
    <source>
        <dbReference type="ARBA" id="ARBA00022824"/>
    </source>
</evidence>
<evidence type="ECO:0000256" key="7">
    <source>
        <dbReference type="ARBA" id="ARBA00023136"/>
    </source>
</evidence>
<keyword evidence="3" id="KW-0479">Metal-binding</keyword>
<dbReference type="GO" id="GO:0048208">
    <property type="term" value="P:COPII vesicle coating"/>
    <property type="evidence" value="ECO:0007669"/>
    <property type="project" value="TreeGrafter"/>
</dbReference>
<keyword evidence="2" id="KW-0963">Cytoplasm</keyword>
<protein>
    <recommendedName>
        <fullName evidence="10">Peflin</fullName>
    </recommendedName>
    <alternativeName>
        <fullName evidence="11">PEF protein with a long N-terminal hydrophobic domain</fullName>
    </alternativeName>
    <alternativeName>
        <fullName evidence="12">Penta-EF hand domain-containing protein 1</fullName>
    </alternativeName>
</protein>
<keyword evidence="8" id="KW-0968">Cytoplasmic vesicle</keyword>
<evidence type="ECO:0000256" key="6">
    <source>
        <dbReference type="ARBA" id="ARBA00022837"/>
    </source>
</evidence>
<evidence type="ECO:0000256" key="10">
    <source>
        <dbReference type="ARBA" id="ARBA00041025"/>
    </source>
</evidence>
<organism evidence="15 16">
    <name type="scientific">Chiloscyllium punctatum</name>
    <name type="common">Brownbanded bambooshark</name>
    <name type="synonym">Hemiscyllium punctatum</name>
    <dbReference type="NCBI Taxonomy" id="137246"/>
    <lineage>
        <taxon>Eukaryota</taxon>
        <taxon>Metazoa</taxon>
        <taxon>Chordata</taxon>
        <taxon>Craniata</taxon>
        <taxon>Vertebrata</taxon>
        <taxon>Chondrichthyes</taxon>
        <taxon>Elasmobranchii</taxon>
        <taxon>Galeomorphii</taxon>
        <taxon>Galeoidea</taxon>
        <taxon>Orectolobiformes</taxon>
        <taxon>Hemiscylliidae</taxon>
        <taxon>Chiloscyllium</taxon>
    </lineage>
</organism>
<evidence type="ECO:0000259" key="14">
    <source>
        <dbReference type="PROSITE" id="PS50222"/>
    </source>
</evidence>
<dbReference type="InterPro" id="IPR002048">
    <property type="entry name" value="EF_hand_dom"/>
</dbReference>
<dbReference type="InterPro" id="IPR018247">
    <property type="entry name" value="EF_Hand_1_Ca_BS"/>
</dbReference>
<evidence type="ECO:0000256" key="9">
    <source>
        <dbReference type="ARBA" id="ARBA00037873"/>
    </source>
</evidence>
<dbReference type="GO" id="GO:0048306">
    <property type="term" value="F:calcium-dependent protein binding"/>
    <property type="evidence" value="ECO:0007669"/>
    <property type="project" value="UniProtKB-ARBA"/>
</dbReference>
<evidence type="ECO:0000256" key="1">
    <source>
        <dbReference type="ARBA" id="ARBA00004240"/>
    </source>
</evidence>
<keyword evidence="16" id="KW-1185">Reference proteome</keyword>
<dbReference type="OrthoDB" id="10248537at2759"/>
<comment type="caution">
    <text evidence="15">The sequence shown here is derived from an EMBL/GenBank/DDBJ whole genome shotgun (WGS) entry which is preliminary data.</text>
</comment>
<evidence type="ECO:0000256" key="4">
    <source>
        <dbReference type="ARBA" id="ARBA00022737"/>
    </source>
</evidence>
<dbReference type="STRING" id="137246.A0A401S8Y7"/>
<evidence type="ECO:0000256" key="2">
    <source>
        <dbReference type="ARBA" id="ARBA00022490"/>
    </source>
</evidence>
<keyword evidence="5" id="KW-0256">Endoplasmic reticulum</keyword>
<feature type="domain" description="EF-hand" evidence="14">
    <location>
        <begin position="149"/>
        <end position="184"/>
    </location>
</feature>
<name>A0A401S8Y7_CHIPU</name>
<dbReference type="Gene3D" id="1.10.238.10">
    <property type="entry name" value="EF-hand"/>
    <property type="match status" value="1"/>
</dbReference>
<accession>A0A401S8Y7</accession>
<dbReference type="FunFam" id="1.10.238.10:FF:000139">
    <property type="entry name" value="Peflin isoform 1"/>
    <property type="match status" value="1"/>
</dbReference>
<evidence type="ECO:0000256" key="3">
    <source>
        <dbReference type="ARBA" id="ARBA00022723"/>
    </source>
</evidence>
<evidence type="ECO:0000313" key="15">
    <source>
        <dbReference type="EMBL" id="GCC26852.1"/>
    </source>
</evidence>
<dbReference type="InterPro" id="IPR011992">
    <property type="entry name" value="EF-hand-dom_pair"/>
</dbReference>
<dbReference type="SMART" id="SM00054">
    <property type="entry name" value="EFh"/>
    <property type="match status" value="3"/>
</dbReference>
<dbReference type="GO" id="GO:0012507">
    <property type="term" value="C:ER to Golgi transport vesicle membrane"/>
    <property type="evidence" value="ECO:0007669"/>
    <property type="project" value="UniProtKB-SubCell"/>
</dbReference>
<evidence type="ECO:0000256" key="8">
    <source>
        <dbReference type="ARBA" id="ARBA00023329"/>
    </source>
</evidence>
<sequence length="319" mass="33938">MATYPYGSNYPGSSGPAPGAPPGSYFSSQHQAGGQYGPHSGQYGGPPPGSPYGGPQPSAPYGTSAGGQYGNQAPGAPYGAPPPGGHFGAPAHGGQYGPSAPGAPYGSASSAGYYGGPAPGGPYGGHPYGIPQQRQYGSGASLAGDVPAGIDPEAFSWFQSVDADRSGYISLNELKQALVNSNWSTFNDDTCHMLLNMFDKSKMGKIDLYGFSALWGFLKQWRNMFQQFDRDRSGTINTQELQQALTQMGYNLSPQFVQFLTTRFAQKPARSTIQLDSFIQVCTQLQTTTDAFKEKDTNRSGNVRINYEDFLTLAISRML</sequence>
<comment type="subcellular location">
    <subcellularLocation>
        <location evidence="9">Cytoplasmic vesicle</location>
        <location evidence="9">COPII-coated vesicle membrane</location>
        <topology evidence="9">Peripheral membrane protein</topology>
    </subcellularLocation>
    <subcellularLocation>
        <location evidence="1">Endoplasmic reticulum</location>
    </subcellularLocation>
</comment>
<dbReference type="GO" id="GO:0005783">
    <property type="term" value="C:endoplasmic reticulum"/>
    <property type="evidence" value="ECO:0007669"/>
    <property type="project" value="UniProtKB-SubCell"/>
</dbReference>
<dbReference type="OMA" id="QQWRNMF"/>
<dbReference type="PANTHER" id="PTHR46212">
    <property type="entry name" value="PEFLIN"/>
    <property type="match status" value="1"/>
</dbReference>
<evidence type="ECO:0000256" key="12">
    <source>
        <dbReference type="ARBA" id="ARBA00042606"/>
    </source>
</evidence>